<evidence type="ECO:0000313" key="2">
    <source>
        <dbReference type="EMBL" id="MCI10908.1"/>
    </source>
</evidence>
<name>A0A392PFN4_9FABA</name>
<evidence type="ECO:0000313" key="3">
    <source>
        <dbReference type="Proteomes" id="UP000265520"/>
    </source>
</evidence>
<proteinExistence type="predicted"/>
<dbReference type="Proteomes" id="UP000265520">
    <property type="component" value="Unassembled WGS sequence"/>
</dbReference>
<organism evidence="2 3">
    <name type="scientific">Trifolium medium</name>
    <dbReference type="NCBI Taxonomy" id="97028"/>
    <lineage>
        <taxon>Eukaryota</taxon>
        <taxon>Viridiplantae</taxon>
        <taxon>Streptophyta</taxon>
        <taxon>Embryophyta</taxon>
        <taxon>Tracheophyta</taxon>
        <taxon>Spermatophyta</taxon>
        <taxon>Magnoliopsida</taxon>
        <taxon>eudicotyledons</taxon>
        <taxon>Gunneridae</taxon>
        <taxon>Pentapetalae</taxon>
        <taxon>rosids</taxon>
        <taxon>fabids</taxon>
        <taxon>Fabales</taxon>
        <taxon>Fabaceae</taxon>
        <taxon>Papilionoideae</taxon>
        <taxon>50 kb inversion clade</taxon>
        <taxon>NPAAA clade</taxon>
        <taxon>Hologalegina</taxon>
        <taxon>IRL clade</taxon>
        <taxon>Trifolieae</taxon>
        <taxon>Trifolium</taxon>
    </lineage>
</organism>
<feature type="region of interest" description="Disordered" evidence="1">
    <location>
        <begin position="1"/>
        <end position="24"/>
    </location>
</feature>
<feature type="non-terminal residue" evidence="2">
    <location>
        <position position="49"/>
    </location>
</feature>
<comment type="caution">
    <text evidence="2">The sequence shown here is derived from an EMBL/GenBank/DDBJ whole genome shotgun (WGS) entry which is preliminary data.</text>
</comment>
<protein>
    <submittedName>
        <fullName evidence="2">Uncharacterized protein</fullName>
    </submittedName>
</protein>
<dbReference type="EMBL" id="LXQA010078113">
    <property type="protein sequence ID" value="MCI10908.1"/>
    <property type="molecule type" value="Genomic_DNA"/>
</dbReference>
<dbReference type="AlphaFoldDB" id="A0A392PFN4"/>
<reference evidence="2 3" key="1">
    <citation type="journal article" date="2018" name="Front. Plant Sci.">
        <title>Red Clover (Trifolium pratense) and Zigzag Clover (T. medium) - A Picture of Genomic Similarities and Differences.</title>
        <authorList>
            <person name="Dluhosova J."/>
            <person name="Istvanek J."/>
            <person name="Nedelnik J."/>
            <person name="Repkova J."/>
        </authorList>
    </citation>
    <scope>NUCLEOTIDE SEQUENCE [LARGE SCALE GENOMIC DNA]</scope>
    <source>
        <strain evidence="3">cv. 10/8</strain>
        <tissue evidence="2">Leaf</tissue>
    </source>
</reference>
<evidence type="ECO:0000256" key="1">
    <source>
        <dbReference type="SAM" id="MobiDB-lite"/>
    </source>
</evidence>
<sequence length="49" mass="5242">MPPLTSPSPEKLRPPPLAPHHSPPASVLPLSLSLLDVDLSLLCSLVFNF</sequence>
<accession>A0A392PFN4</accession>
<keyword evidence="3" id="KW-1185">Reference proteome</keyword>